<evidence type="ECO:0000256" key="7">
    <source>
        <dbReference type="SAM" id="SignalP"/>
    </source>
</evidence>
<dbReference type="Gene3D" id="2.60.40.1120">
    <property type="entry name" value="Carboxypeptidase-like, regulatory domain"/>
    <property type="match status" value="1"/>
</dbReference>
<sequence>MSLLPRRLLRLAFLCALVSGSASAQTRPAPSGRVVGTVTEARTGTPLAGVNVVLGDRRNAVSRADGRFEIPGVSAGTYTLRASSVGYRVLAQPVTVPSGGAVRADLALVRGEADLGEVVVEGRATNLVGVATAASEGVVGQEQIRLRPLLRVGEVLETIPGTVVTQHSGSGKANQFFLRGFNLDHGTDFSATIEGVPMNLPTHAHGQGYLDLNSLIPELVDRVAFEKGPQNVEAGDFSTAGRAEIRLVRRLDAGIAQAEAGADGDYGGLVAGSSAASGGDLLYAVRGRYYDGPWVNPENSGLVSGVAKYSRGTEANGLAVTALAYHTGWDATDQIARRAVEGGVVSRLGALDPTNGGTTGRYTLAGAVQTTAPSAARTRVEAYAAYYHLNLFSNFTYFLDDPVQGDQFEQEDRRLYAGGGASHRWLAPGLGRGGVNTVGVDLRHDQIFGVGLFRTRDRVRVGTVRDDRVAESTVGAYVRNETRWTDWLRTTVGVRADAFRFDVESDLDANSGVETDAIVSPKLGFALGPWRSTEVYASAGLGFHSNDARGTTITVDPSSREPVDRVDPLVRTRGAELGVRTAAVAGLQSTVALWAIGLDSELLFVGDAGGTEASDASLHYGVELTNHYRAADWLDVTLDVALTESRFTDVPEGEDRIENSIGRIVTGGVYAGREAGPVGALQVRHFGPRPLTGDGSVTSSATTLVNAKAGWRFSRLAVSLDVLNVLGSDDVDVSYYYASRLRGEPEGGVEDVHFHPVLPRTARLTAQVRF</sequence>
<dbReference type="Pfam" id="PF13620">
    <property type="entry name" value="CarboxypepD_reg"/>
    <property type="match status" value="1"/>
</dbReference>
<dbReference type="RefSeq" id="WP_311661200.1">
    <property type="nucleotide sequence ID" value="NZ_JAVRHT010000001.1"/>
</dbReference>
<gene>
    <name evidence="9" type="ORF">RM540_00575</name>
</gene>
<dbReference type="Pfam" id="PF07715">
    <property type="entry name" value="Plug"/>
    <property type="match status" value="1"/>
</dbReference>
<keyword evidence="3" id="KW-1134">Transmembrane beta strand</keyword>
<dbReference type="InterPro" id="IPR013784">
    <property type="entry name" value="Carb-bd-like_fold"/>
</dbReference>
<dbReference type="PANTHER" id="PTHR30069:SF36">
    <property type="entry name" value="BLL6948 PROTEIN"/>
    <property type="match status" value="1"/>
</dbReference>
<evidence type="ECO:0000256" key="6">
    <source>
        <dbReference type="ARBA" id="ARBA00023237"/>
    </source>
</evidence>
<comment type="caution">
    <text evidence="9">The sequence shown here is derived from an EMBL/GenBank/DDBJ whole genome shotgun (WGS) entry which is preliminary data.</text>
</comment>
<dbReference type="PANTHER" id="PTHR30069">
    <property type="entry name" value="TONB-DEPENDENT OUTER MEMBRANE RECEPTOR"/>
    <property type="match status" value="1"/>
</dbReference>
<dbReference type="SUPFAM" id="SSF56935">
    <property type="entry name" value="Porins"/>
    <property type="match status" value="1"/>
</dbReference>
<evidence type="ECO:0000256" key="2">
    <source>
        <dbReference type="ARBA" id="ARBA00022448"/>
    </source>
</evidence>
<proteinExistence type="predicted"/>
<keyword evidence="5" id="KW-0472">Membrane</keyword>
<feature type="chain" id="PRO_5045135510" evidence="7">
    <location>
        <begin position="25"/>
        <end position="770"/>
    </location>
</feature>
<evidence type="ECO:0000256" key="4">
    <source>
        <dbReference type="ARBA" id="ARBA00022692"/>
    </source>
</evidence>
<evidence type="ECO:0000256" key="3">
    <source>
        <dbReference type="ARBA" id="ARBA00022452"/>
    </source>
</evidence>
<dbReference type="InterPro" id="IPR039426">
    <property type="entry name" value="TonB-dep_rcpt-like"/>
</dbReference>
<keyword evidence="4" id="KW-0812">Transmembrane</keyword>
<keyword evidence="6" id="KW-0998">Cell outer membrane</keyword>
<dbReference type="InterPro" id="IPR036942">
    <property type="entry name" value="Beta-barrel_TonB_sf"/>
</dbReference>
<keyword evidence="2" id="KW-0813">Transport</keyword>
<protein>
    <submittedName>
        <fullName evidence="9">TonB-dependent receptor</fullName>
    </submittedName>
</protein>
<keyword evidence="10" id="KW-1185">Reference proteome</keyword>
<dbReference type="Proteomes" id="UP001267426">
    <property type="component" value="Unassembled WGS sequence"/>
</dbReference>
<dbReference type="InterPro" id="IPR012910">
    <property type="entry name" value="Plug_dom"/>
</dbReference>
<evidence type="ECO:0000256" key="5">
    <source>
        <dbReference type="ARBA" id="ARBA00023136"/>
    </source>
</evidence>
<organism evidence="9 10">
    <name type="scientific">Rubrivirga litoralis</name>
    <dbReference type="NCBI Taxonomy" id="3075598"/>
    <lineage>
        <taxon>Bacteria</taxon>
        <taxon>Pseudomonadati</taxon>
        <taxon>Rhodothermota</taxon>
        <taxon>Rhodothermia</taxon>
        <taxon>Rhodothermales</taxon>
        <taxon>Rubricoccaceae</taxon>
        <taxon>Rubrivirga</taxon>
    </lineage>
</organism>
<evidence type="ECO:0000313" key="10">
    <source>
        <dbReference type="Proteomes" id="UP001267426"/>
    </source>
</evidence>
<name>A0ABU3BLQ3_9BACT</name>
<evidence type="ECO:0000259" key="8">
    <source>
        <dbReference type="Pfam" id="PF07715"/>
    </source>
</evidence>
<comment type="subcellular location">
    <subcellularLocation>
        <location evidence="1">Cell outer membrane</location>
        <topology evidence="1">Multi-pass membrane protein</topology>
    </subcellularLocation>
</comment>
<keyword evidence="9" id="KW-0675">Receptor</keyword>
<reference evidence="9 10" key="1">
    <citation type="submission" date="2023-09" db="EMBL/GenBank/DDBJ databases">
        <authorList>
            <person name="Rey-Velasco X."/>
        </authorList>
    </citation>
    <scope>NUCLEOTIDE SEQUENCE [LARGE SCALE GENOMIC DNA]</scope>
    <source>
        <strain evidence="9 10">F394</strain>
    </source>
</reference>
<evidence type="ECO:0000313" key="9">
    <source>
        <dbReference type="EMBL" id="MDT0630229.1"/>
    </source>
</evidence>
<evidence type="ECO:0000256" key="1">
    <source>
        <dbReference type="ARBA" id="ARBA00004571"/>
    </source>
</evidence>
<feature type="signal peptide" evidence="7">
    <location>
        <begin position="1"/>
        <end position="24"/>
    </location>
</feature>
<keyword evidence="7" id="KW-0732">Signal</keyword>
<feature type="domain" description="TonB-dependent receptor plug" evidence="8">
    <location>
        <begin position="132"/>
        <end position="241"/>
    </location>
</feature>
<dbReference type="InterPro" id="IPR037066">
    <property type="entry name" value="Plug_dom_sf"/>
</dbReference>
<dbReference type="EMBL" id="JAVRHT010000001">
    <property type="protein sequence ID" value="MDT0630229.1"/>
    <property type="molecule type" value="Genomic_DNA"/>
</dbReference>
<dbReference type="SUPFAM" id="SSF49452">
    <property type="entry name" value="Starch-binding domain-like"/>
    <property type="match status" value="1"/>
</dbReference>
<dbReference type="Gene3D" id="2.40.170.20">
    <property type="entry name" value="TonB-dependent receptor, beta-barrel domain"/>
    <property type="match status" value="1"/>
</dbReference>
<dbReference type="Gene3D" id="2.170.130.10">
    <property type="entry name" value="TonB-dependent receptor, plug domain"/>
    <property type="match status" value="1"/>
</dbReference>
<accession>A0ABU3BLQ3</accession>